<protein>
    <submittedName>
        <fullName evidence="1">Uncharacterized protein</fullName>
    </submittedName>
</protein>
<proteinExistence type="predicted"/>
<dbReference type="EMBL" id="UINC01048304">
    <property type="protein sequence ID" value="SVB58687.1"/>
    <property type="molecule type" value="Genomic_DNA"/>
</dbReference>
<accession>A0A382F9D1</accession>
<reference evidence="1" key="1">
    <citation type="submission" date="2018-05" db="EMBL/GenBank/DDBJ databases">
        <authorList>
            <person name="Lanie J.A."/>
            <person name="Ng W.-L."/>
            <person name="Kazmierczak K.M."/>
            <person name="Andrzejewski T.M."/>
            <person name="Davidsen T.M."/>
            <person name="Wayne K.J."/>
            <person name="Tettelin H."/>
            <person name="Glass J.I."/>
            <person name="Rusch D."/>
            <person name="Podicherti R."/>
            <person name="Tsui H.-C.T."/>
            <person name="Winkler M.E."/>
        </authorList>
    </citation>
    <scope>NUCLEOTIDE SEQUENCE</scope>
</reference>
<feature type="non-terminal residue" evidence="1">
    <location>
        <position position="60"/>
    </location>
</feature>
<organism evidence="1">
    <name type="scientific">marine metagenome</name>
    <dbReference type="NCBI Taxonomy" id="408172"/>
    <lineage>
        <taxon>unclassified sequences</taxon>
        <taxon>metagenomes</taxon>
        <taxon>ecological metagenomes</taxon>
    </lineage>
</organism>
<gene>
    <name evidence="1" type="ORF">METZ01_LOCUS211541</name>
</gene>
<dbReference type="AlphaFoldDB" id="A0A382F9D1"/>
<evidence type="ECO:0000313" key="1">
    <source>
        <dbReference type="EMBL" id="SVB58687.1"/>
    </source>
</evidence>
<name>A0A382F9D1_9ZZZZ</name>
<sequence length="60" mass="6586">MQATDEANLEAAFRFLTSQPLPQTNHPIPPPDGCGWVKPISVAEENRLTTATKRALRTPT</sequence>